<keyword evidence="2" id="KW-1185">Reference proteome</keyword>
<protein>
    <submittedName>
        <fullName evidence="1">Uncharacterized protein</fullName>
    </submittedName>
</protein>
<evidence type="ECO:0000313" key="2">
    <source>
        <dbReference type="Proteomes" id="UP000314294"/>
    </source>
</evidence>
<organism evidence="1 2">
    <name type="scientific">Liparis tanakae</name>
    <name type="common">Tanaka's snailfish</name>
    <dbReference type="NCBI Taxonomy" id="230148"/>
    <lineage>
        <taxon>Eukaryota</taxon>
        <taxon>Metazoa</taxon>
        <taxon>Chordata</taxon>
        <taxon>Craniata</taxon>
        <taxon>Vertebrata</taxon>
        <taxon>Euteleostomi</taxon>
        <taxon>Actinopterygii</taxon>
        <taxon>Neopterygii</taxon>
        <taxon>Teleostei</taxon>
        <taxon>Neoteleostei</taxon>
        <taxon>Acanthomorphata</taxon>
        <taxon>Eupercaria</taxon>
        <taxon>Perciformes</taxon>
        <taxon>Cottioidei</taxon>
        <taxon>Cottales</taxon>
        <taxon>Liparidae</taxon>
        <taxon>Liparis</taxon>
    </lineage>
</organism>
<dbReference type="Proteomes" id="UP000314294">
    <property type="component" value="Unassembled WGS sequence"/>
</dbReference>
<reference evidence="1 2" key="1">
    <citation type="submission" date="2019-03" db="EMBL/GenBank/DDBJ databases">
        <title>First draft genome of Liparis tanakae, snailfish: a comprehensive survey of snailfish specific genes.</title>
        <authorList>
            <person name="Kim W."/>
            <person name="Song I."/>
            <person name="Jeong J.-H."/>
            <person name="Kim D."/>
            <person name="Kim S."/>
            <person name="Ryu S."/>
            <person name="Song J.Y."/>
            <person name="Lee S.K."/>
        </authorList>
    </citation>
    <scope>NUCLEOTIDE SEQUENCE [LARGE SCALE GENOMIC DNA]</scope>
    <source>
        <tissue evidence="1">Muscle</tissue>
    </source>
</reference>
<dbReference type="AlphaFoldDB" id="A0A4Z2II47"/>
<sequence length="119" mass="13594">MEQYRRLAVMQLFLEKTCSPAQGPLKEASAKYIFTVKPLPNLHKEDLQTKYRVITRLSVESATLQVKLSTKNHRGKRIGGCVGRVGRAVVAEQRDNFPQVPLAARVHARARLILWREEE</sequence>
<dbReference type="EMBL" id="SRLO01000083">
    <property type="protein sequence ID" value="TNN77401.1"/>
    <property type="molecule type" value="Genomic_DNA"/>
</dbReference>
<name>A0A4Z2II47_9TELE</name>
<gene>
    <name evidence="1" type="ORF">EYF80_012365</name>
</gene>
<comment type="caution">
    <text evidence="1">The sequence shown here is derived from an EMBL/GenBank/DDBJ whole genome shotgun (WGS) entry which is preliminary data.</text>
</comment>
<accession>A0A4Z2II47</accession>
<evidence type="ECO:0000313" key="1">
    <source>
        <dbReference type="EMBL" id="TNN77401.1"/>
    </source>
</evidence>
<proteinExistence type="predicted"/>